<proteinExistence type="predicted"/>
<gene>
    <name evidence="1" type="ORF">AB1300_24700</name>
</gene>
<reference evidence="1 2" key="1">
    <citation type="submission" date="2024-07" db="EMBL/GenBank/DDBJ databases">
        <title>Characterization of a bacterium isolated from hydrolysated instant sea cucumber by whole-genome sequencing and metabolomics.</title>
        <authorList>
            <person name="Luo X."/>
            <person name="Zhang Z."/>
            <person name="Zheng Z."/>
            <person name="Zhang W."/>
            <person name="Ming T."/>
            <person name="Jiao L."/>
            <person name="Su X."/>
            <person name="Kong F."/>
            <person name="Xu J."/>
        </authorList>
    </citation>
    <scope>NUCLEOTIDE SEQUENCE [LARGE SCALE GENOMIC DNA]</scope>
    <source>
        <strain evidence="1 2">XL-2024</strain>
    </source>
</reference>
<name>A0ABV3W5H5_9BACI</name>
<keyword evidence="2" id="KW-1185">Reference proteome</keyword>
<comment type="caution">
    <text evidence="1">The sequence shown here is derived from an EMBL/GenBank/DDBJ whole genome shotgun (WGS) entry which is preliminary data.</text>
</comment>
<dbReference type="Proteomes" id="UP001558534">
    <property type="component" value="Unassembled WGS sequence"/>
</dbReference>
<dbReference type="EMBL" id="JBFRHK010000028">
    <property type="protein sequence ID" value="MEX3748281.1"/>
    <property type="molecule type" value="Genomic_DNA"/>
</dbReference>
<accession>A0ABV3W5H5</accession>
<protein>
    <submittedName>
        <fullName evidence="1">Uncharacterized protein</fullName>
    </submittedName>
</protein>
<evidence type="ECO:0000313" key="2">
    <source>
        <dbReference type="Proteomes" id="UP001558534"/>
    </source>
</evidence>
<sequence>MQGILNSEDQLNQSEQKTPIALVTFQMNMSVFKKEAGELIRIHNEWIMRNTTHEIVSIVDGVAELADGKFVKDIYHNKPKIYFGRIEVIDSGVPVFSRNGMFSRYLSKGQVLKVVSTIKINTTSYFGINEREIISSTTNGIRYMPI</sequence>
<organism evidence="1 2">
    <name type="scientific">Lysinibacillus xylanilyticus</name>
    <dbReference type="NCBI Taxonomy" id="582475"/>
    <lineage>
        <taxon>Bacteria</taxon>
        <taxon>Bacillati</taxon>
        <taxon>Bacillota</taxon>
        <taxon>Bacilli</taxon>
        <taxon>Bacillales</taxon>
        <taxon>Bacillaceae</taxon>
        <taxon>Lysinibacillus</taxon>
    </lineage>
</organism>
<evidence type="ECO:0000313" key="1">
    <source>
        <dbReference type="EMBL" id="MEX3748281.1"/>
    </source>
</evidence>
<dbReference type="RefSeq" id="WP_368638669.1">
    <property type="nucleotide sequence ID" value="NZ_JBFRHK010000028.1"/>
</dbReference>